<dbReference type="Gene3D" id="2.60.40.420">
    <property type="entry name" value="Cupredoxins - blue copper proteins"/>
    <property type="match status" value="1"/>
</dbReference>
<gene>
    <name evidence="2" type="ORF">E6H05_14225</name>
</gene>
<evidence type="ECO:0008006" key="4">
    <source>
        <dbReference type="Google" id="ProtNLM"/>
    </source>
</evidence>
<feature type="chain" id="PRO_5022023134" description="Blue (type 1) copper domain-containing protein" evidence="1">
    <location>
        <begin position="23"/>
        <end position="211"/>
    </location>
</feature>
<dbReference type="Proteomes" id="UP000318834">
    <property type="component" value="Unassembled WGS sequence"/>
</dbReference>
<reference evidence="2 3" key="1">
    <citation type="journal article" date="2019" name="Nat. Microbiol.">
        <title>Mediterranean grassland soil C-N compound turnover is dependent on rainfall and depth, and is mediated by genomically divergent microorganisms.</title>
        <authorList>
            <person name="Diamond S."/>
            <person name="Andeer P.F."/>
            <person name="Li Z."/>
            <person name="Crits-Christoph A."/>
            <person name="Burstein D."/>
            <person name="Anantharaman K."/>
            <person name="Lane K.R."/>
            <person name="Thomas B.C."/>
            <person name="Pan C."/>
            <person name="Northen T.R."/>
            <person name="Banfield J.F."/>
        </authorList>
    </citation>
    <scope>NUCLEOTIDE SEQUENCE [LARGE SCALE GENOMIC DNA]</scope>
    <source>
        <strain evidence="2">NP_8</strain>
    </source>
</reference>
<protein>
    <recommendedName>
        <fullName evidence="4">Blue (type 1) copper domain-containing protein</fullName>
    </recommendedName>
</protein>
<dbReference type="EMBL" id="VBAP01000168">
    <property type="protein sequence ID" value="TMI70002.1"/>
    <property type="molecule type" value="Genomic_DNA"/>
</dbReference>
<name>A0A537IG14_9BACT</name>
<dbReference type="InterPro" id="IPR008972">
    <property type="entry name" value="Cupredoxin"/>
</dbReference>
<dbReference type="AlphaFoldDB" id="A0A537IG14"/>
<feature type="signal peptide" evidence="1">
    <location>
        <begin position="1"/>
        <end position="22"/>
    </location>
</feature>
<evidence type="ECO:0000313" key="2">
    <source>
        <dbReference type="EMBL" id="TMI70002.1"/>
    </source>
</evidence>
<evidence type="ECO:0000256" key="1">
    <source>
        <dbReference type="SAM" id="SignalP"/>
    </source>
</evidence>
<organism evidence="2 3">
    <name type="scientific">Candidatus Segetimicrobium genomatis</name>
    <dbReference type="NCBI Taxonomy" id="2569760"/>
    <lineage>
        <taxon>Bacteria</taxon>
        <taxon>Bacillati</taxon>
        <taxon>Candidatus Sysuimicrobiota</taxon>
        <taxon>Candidatus Sysuimicrobiia</taxon>
        <taxon>Candidatus Sysuimicrobiales</taxon>
        <taxon>Candidatus Segetimicrobiaceae</taxon>
        <taxon>Candidatus Segetimicrobium</taxon>
    </lineage>
</organism>
<dbReference type="SUPFAM" id="SSF49503">
    <property type="entry name" value="Cupredoxins"/>
    <property type="match status" value="1"/>
</dbReference>
<evidence type="ECO:0000313" key="3">
    <source>
        <dbReference type="Proteomes" id="UP000318834"/>
    </source>
</evidence>
<comment type="caution">
    <text evidence="2">The sequence shown here is derived from an EMBL/GenBank/DDBJ whole genome shotgun (WGS) entry which is preliminary data.</text>
</comment>
<accession>A0A537IG14</accession>
<keyword evidence="1" id="KW-0732">Signal</keyword>
<proteinExistence type="predicted"/>
<sequence length="211" mass="21794">MIVRIGIFLLAAAAALVPAAGADPPTLQGNVGPAFVITLNDPSGNPVTHLDPGTYAVHVSDQSDIHNFHLAGPGVNQATTVEGTGTSDWLVTLSVGTYTFVCDAHPTTMKGSFTVGTPTPPPPPAAPQALKGRVGPGLKIAFPHSATAGRTKITIRDLTAKDNFHLVGPGVNKRTGIAFKGTATWTVTLRAGKYAFRSDAHKALRGTLTVS</sequence>